<evidence type="ECO:0008006" key="6">
    <source>
        <dbReference type="Google" id="ProtNLM"/>
    </source>
</evidence>
<reference evidence="2 5" key="1">
    <citation type="submission" date="2018-09" db="EMBL/GenBank/DDBJ databases">
        <title>Roseomonas sp. nov., isolated from feces of Tibetan antelopes in the Qinghai-Tibet plateau, China.</title>
        <authorList>
            <person name="Tian Z."/>
        </authorList>
    </citation>
    <scope>NUCLEOTIDE SEQUENCE [LARGE SCALE GENOMIC DNA]</scope>
    <source>
        <strain evidence="3 4">Z23</strain>
        <strain evidence="2 5">Z24</strain>
    </source>
</reference>
<name>A0A3A9JN79_9PROT</name>
<dbReference type="InParanoid" id="A0A3A9JN79"/>
<evidence type="ECO:0000313" key="4">
    <source>
        <dbReference type="Proteomes" id="UP000274097"/>
    </source>
</evidence>
<evidence type="ECO:0000256" key="1">
    <source>
        <dbReference type="SAM" id="MobiDB-lite"/>
    </source>
</evidence>
<evidence type="ECO:0000313" key="3">
    <source>
        <dbReference type="EMBL" id="RMI26093.1"/>
    </source>
</evidence>
<dbReference type="RefSeq" id="WP_120637246.1">
    <property type="nucleotide sequence ID" value="NZ_RAQU01000019.1"/>
</dbReference>
<dbReference type="InterPro" id="IPR027417">
    <property type="entry name" value="P-loop_NTPase"/>
</dbReference>
<keyword evidence="4" id="KW-1185">Reference proteome</keyword>
<sequence length="564" mass="60674">MSDDGFTISEGDQPPSNVVQLDKGRRKRASGGGGAKGKPERKAEPPKGASRDNAREQAIEAMLDLGATFWRDPRGDAYATIPQAGRLERYAVRGRDFRNTVRLTYGDRFPVESEVEGRAARPGSIPDQALNEAIGTFEAMALRGQVRDPRPRLCRDQGAVWLDLGADDWRVVRVDGDGWAVQDCADVPLVRPQGLMPLPPPERIEAAAGLVTLAGLLNLRPGADGLASADVKLTVAWLVACLHPEGPFPVLAVDGEQGSGKTTSSKMLRRLVDPNHADARAAPREERDLLLSARNGRVVALDNLSGLDAAMADAICRVASGGGFGERALYTNGEEHTVFVQNPVLLNGIPSLLSRGDLADRAIAITLPPIPDDRRKPEAEVWRDFEAARPGLLAMLLDGLACALRRLPGLHVERLPRMADFARLAVAMAPAFGWSEADMLGALEENRAAAVAGVIESDGIAVAVQAITEEKGRWSCTASELLGAINDRTPTDRQRQRDWPKDATRLSQKLRRVAPALRRVGIEVILPASGGRSGRLITLEKRGLTETPEAAQDQSAGVAWEGEL</sequence>
<dbReference type="AlphaFoldDB" id="A0A3A9JN79"/>
<feature type="compositionally biased region" description="Basic and acidic residues" evidence="1">
    <location>
        <begin position="37"/>
        <end position="53"/>
    </location>
</feature>
<evidence type="ECO:0000313" key="2">
    <source>
        <dbReference type="EMBL" id="RKK05296.1"/>
    </source>
</evidence>
<feature type="region of interest" description="Disordered" evidence="1">
    <location>
        <begin position="545"/>
        <end position="564"/>
    </location>
</feature>
<dbReference type="SUPFAM" id="SSF52540">
    <property type="entry name" value="P-loop containing nucleoside triphosphate hydrolases"/>
    <property type="match status" value="1"/>
</dbReference>
<gene>
    <name evidence="2" type="ORF">D6Z83_05060</name>
    <name evidence="3" type="ORF">EBE87_06860</name>
</gene>
<dbReference type="Proteomes" id="UP000278036">
    <property type="component" value="Unassembled WGS sequence"/>
</dbReference>
<protein>
    <recommendedName>
        <fullName evidence="6">ATP-binding protein</fullName>
    </recommendedName>
</protein>
<proteinExistence type="predicted"/>
<accession>A0A3A9JN79</accession>
<comment type="caution">
    <text evidence="2">The sequence shown here is derived from an EMBL/GenBank/DDBJ whole genome shotgun (WGS) entry which is preliminary data.</text>
</comment>
<organism evidence="2 5">
    <name type="scientific">Teichococcus wenyumeiae</name>
    <dbReference type="NCBI Taxonomy" id="2478470"/>
    <lineage>
        <taxon>Bacteria</taxon>
        <taxon>Pseudomonadati</taxon>
        <taxon>Pseudomonadota</taxon>
        <taxon>Alphaproteobacteria</taxon>
        <taxon>Acetobacterales</taxon>
        <taxon>Roseomonadaceae</taxon>
        <taxon>Roseomonas</taxon>
    </lineage>
</organism>
<feature type="region of interest" description="Disordered" evidence="1">
    <location>
        <begin position="1"/>
        <end position="53"/>
    </location>
</feature>
<dbReference type="OrthoDB" id="784829at2"/>
<dbReference type="EMBL" id="RAQU01000019">
    <property type="protein sequence ID" value="RKK05296.1"/>
    <property type="molecule type" value="Genomic_DNA"/>
</dbReference>
<evidence type="ECO:0000313" key="5">
    <source>
        <dbReference type="Proteomes" id="UP000278036"/>
    </source>
</evidence>
<dbReference type="Proteomes" id="UP000274097">
    <property type="component" value="Unassembled WGS sequence"/>
</dbReference>
<dbReference type="EMBL" id="RFLX01000003">
    <property type="protein sequence ID" value="RMI26093.1"/>
    <property type="molecule type" value="Genomic_DNA"/>
</dbReference>